<proteinExistence type="predicted"/>
<keyword evidence="3" id="KW-1185">Reference proteome</keyword>
<dbReference type="Proteomes" id="UP000607653">
    <property type="component" value="Unassembled WGS sequence"/>
</dbReference>
<dbReference type="AlphaFoldDB" id="A0A822ZTJ4"/>
<gene>
    <name evidence="2" type="ORF">HUJ06_004436</name>
</gene>
<evidence type="ECO:0000313" key="3">
    <source>
        <dbReference type="Proteomes" id="UP000607653"/>
    </source>
</evidence>
<comment type="caution">
    <text evidence="2">The sequence shown here is derived from an EMBL/GenBank/DDBJ whole genome shotgun (WGS) entry which is preliminary data.</text>
</comment>
<keyword evidence="1" id="KW-1133">Transmembrane helix</keyword>
<keyword evidence="1" id="KW-0812">Transmembrane</keyword>
<dbReference type="EMBL" id="DUZY01000007">
    <property type="protein sequence ID" value="DAD46206.1"/>
    <property type="molecule type" value="Genomic_DNA"/>
</dbReference>
<feature type="transmembrane region" description="Helical" evidence="1">
    <location>
        <begin position="66"/>
        <end position="86"/>
    </location>
</feature>
<organism evidence="2 3">
    <name type="scientific">Nelumbo nucifera</name>
    <name type="common">Sacred lotus</name>
    <dbReference type="NCBI Taxonomy" id="4432"/>
    <lineage>
        <taxon>Eukaryota</taxon>
        <taxon>Viridiplantae</taxon>
        <taxon>Streptophyta</taxon>
        <taxon>Embryophyta</taxon>
        <taxon>Tracheophyta</taxon>
        <taxon>Spermatophyta</taxon>
        <taxon>Magnoliopsida</taxon>
        <taxon>Proteales</taxon>
        <taxon>Nelumbonaceae</taxon>
        <taxon>Nelumbo</taxon>
    </lineage>
</organism>
<evidence type="ECO:0000313" key="2">
    <source>
        <dbReference type="EMBL" id="DAD46206.1"/>
    </source>
</evidence>
<sequence>MTPPLTAAARSSTYLVLINQRNDTITHGRRRQRKATPPLMAAAGSSTDLVLINQRPWNLSPPLSPSTTLVVGSMAIITIVLIRAFLFRAFFSIYVRQCVEDHNSVFPVI</sequence>
<accession>A0A822ZTJ4</accession>
<evidence type="ECO:0000256" key="1">
    <source>
        <dbReference type="SAM" id="Phobius"/>
    </source>
</evidence>
<keyword evidence="1" id="KW-0472">Membrane</keyword>
<protein>
    <submittedName>
        <fullName evidence="2">Uncharacterized protein</fullName>
    </submittedName>
</protein>
<reference evidence="2 3" key="1">
    <citation type="journal article" date="2020" name="Mol. Biol. Evol.">
        <title>Distinct Expression and Methylation Patterns for Genes with Different Fates following a Single Whole-Genome Duplication in Flowering Plants.</title>
        <authorList>
            <person name="Shi T."/>
            <person name="Rahmani R.S."/>
            <person name="Gugger P.F."/>
            <person name="Wang M."/>
            <person name="Li H."/>
            <person name="Zhang Y."/>
            <person name="Li Z."/>
            <person name="Wang Q."/>
            <person name="Van de Peer Y."/>
            <person name="Marchal K."/>
            <person name="Chen J."/>
        </authorList>
    </citation>
    <scope>NUCLEOTIDE SEQUENCE [LARGE SCALE GENOMIC DNA]</scope>
    <source>
        <tissue evidence="2">Leaf</tissue>
    </source>
</reference>
<name>A0A822ZTJ4_NELNU</name>